<dbReference type="Pfam" id="PF09722">
    <property type="entry name" value="Xre_MbcA_ParS_C"/>
    <property type="match status" value="1"/>
</dbReference>
<sequence length="116" mass="12976">MRVLRFLQAAQTGLYMAPIEAIDRHFVPYRDEDLKEQKRPPMTPSDPPSDLVTLVQTMVAESGDPAGFDAAAWLANWMQRPVPALGNRTPLSFMGTEEGRDLVKQILLRMQSGAYS</sequence>
<evidence type="ECO:0000313" key="2">
    <source>
        <dbReference type="EMBL" id="MCW8087603.1"/>
    </source>
</evidence>
<accession>A0ABT3NZK9</accession>
<reference evidence="2 3" key="1">
    <citation type="submission" date="2022-10" db="EMBL/GenBank/DDBJ databases">
        <title>Roseococcus glaciei nov., sp. nov., isolated from glacier.</title>
        <authorList>
            <person name="Liu Q."/>
            <person name="Xin Y.-H."/>
        </authorList>
    </citation>
    <scope>NUCLEOTIDE SEQUENCE [LARGE SCALE GENOMIC DNA]</scope>
    <source>
        <strain evidence="2 3">MDT2-1-1</strain>
    </source>
</reference>
<protein>
    <submittedName>
        <fullName evidence="2">MbcA/ParS/Xre antitoxin family protein</fullName>
    </submittedName>
</protein>
<evidence type="ECO:0000259" key="1">
    <source>
        <dbReference type="Pfam" id="PF09722"/>
    </source>
</evidence>
<feature type="domain" description="Antitoxin Xre/MbcA/ParS-like toxin-binding" evidence="1">
    <location>
        <begin position="68"/>
        <end position="113"/>
    </location>
</feature>
<dbReference type="Proteomes" id="UP001526430">
    <property type="component" value="Unassembled WGS sequence"/>
</dbReference>
<dbReference type="InterPro" id="IPR024467">
    <property type="entry name" value="Xre/MbcA/ParS-like_toxin-bd"/>
</dbReference>
<gene>
    <name evidence="2" type="ORF">OF850_18410</name>
</gene>
<keyword evidence="3" id="KW-1185">Reference proteome</keyword>
<evidence type="ECO:0000313" key="3">
    <source>
        <dbReference type="Proteomes" id="UP001526430"/>
    </source>
</evidence>
<comment type="caution">
    <text evidence="2">The sequence shown here is derived from an EMBL/GenBank/DDBJ whole genome shotgun (WGS) entry which is preliminary data.</text>
</comment>
<dbReference type="EMBL" id="JAPFQI010000018">
    <property type="protein sequence ID" value="MCW8087603.1"/>
    <property type="molecule type" value="Genomic_DNA"/>
</dbReference>
<proteinExistence type="predicted"/>
<dbReference type="RefSeq" id="WP_301591809.1">
    <property type="nucleotide sequence ID" value="NZ_JAPFQI010000018.1"/>
</dbReference>
<organism evidence="2 3">
    <name type="scientific">Sabulicella glaciei</name>
    <dbReference type="NCBI Taxonomy" id="2984948"/>
    <lineage>
        <taxon>Bacteria</taxon>
        <taxon>Pseudomonadati</taxon>
        <taxon>Pseudomonadota</taxon>
        <taxon>Alphaproteobacteria</taxon>
        <taxon>Acetobacterales</taxon>
        <taxon>Acetobacteraceae</taxon>
        <taxon>Sabulicella</taxon>
    </lineage>
</organism>
<name>A0ABT3NZK9_9PROT</name>